<protein>
    <recommendedName>
        <fullName evidence="5">MFS maltose permease</fullName>
    </recommendedName>
</protein>
<dbReference type="InParanoid" id="A0A1Y2E781"/>
<evidence type="ECO:0000256" key="2">
    <source>
        <dbReference type="SAM" id="Phobius"/>
    </source>
</evidence>
<dbReference type="EMBL" id="MCFJ01000004">
    <property type="protein sequence ID" value="ORY67433.1"/>
    <property type="molecule type" value="Genomic_DNA"/>
</dbReference>
<evidence type="ECO:0008006" key="5">
    <source>
        <dbReference type="Google" id="ProtNLM"/>
    </source>
</evidence>
<reference evidence="3 4" key="1">
    <citation type="submission" date="2016-07" db="EMBL/GenBank/DDBJ databases">
        <title>Pervasive Adenine N6-methylation of Active Genes in Fungi.</title>
        <authorList>
            <consortium name="DOE Joint Genome Institute"/>
            <person name="Mondo S.J."/>
            <person name="Dannebaum R.O."/>
            <person name="Kuo R.C."/>
            <person name="Labutti K."/>
            <person name="Haridas S."/>
            <person name="Kuo A."/>
            <person name="Salamov A."/>
            <person name="Ahrendt S.R."/>
            <person name="Lipzen A."/>
            <person name="Sullivan W."/>
            <person name="Andreopoulos W.B."/>
            <person name="Clum A."/>
            <person name="Lindquist E."/>
            <person name="Daum C."/>
            <person name="Ramamoorthy G.K."/>
            <person name="Gryganskyi A."/>
            <person name="Culley D."/>
            <person name="Magnuson J.K."/>
            <person name="James T.Y."/>
            <person name="O'Malley M.A."/>
            <person name="Stajich J.E."/>
            <person name="Spatafora J.W."/>
            <person name="Visel A."/>
            <person name="Grigoriev I.V."/>
        </authorList>
    </citation>
    <scope>NUCLEOTIDE SEQUENCE [LARGE SCALE GENOMIC DNA]</scope>
    <source>
        <strain evidence="3 4">CBS 129021</strain>
    </source>
</reference>
<dbReference type="RefSeq" id="XP_040718057.1">
    <property type="nucleotide sequence ID" value="XM_040859812.1"/>
</dbReference>
<evidence type="ECO:0000256" key="1">
    <source>
        <dbReference type="SAM" id="MobiDB-lite"/>
    </source>
</evidence>
<sequence length="560" mass="64038">MLTQTRFLLRRILILRPSKAPSSTRFFTRHRNLLSTTRPQLPFLTVPLKRNGQFRYLTTERKRWLAYEVFLGLKYTVYIWAIGAFLMAGFWSLQQEWLERRYPSPHEWRFLTRLRFRLLMWGPDRTDTIEPNWVQIGEYAKNVLSRLEDPNLDGAEVQDLADGPVYIDGIGKSGYNITAKSENWRRGYYEVLMICAKAAENLDYHVLDKERNIVFPKDQVLGPSNPKPKPITPGSPSAPHEDDVVPYYETPETFYMRVLTTRGFTTKQKLDAALAYASWLDFKNIPEAAERMYEWALQLASENTPPTQLPYDQETLVLREGVRKPSANILNSLTAFAVHKARNECVNTALPVLISVLRARRSLPQPTATTVFAEEDRKTPWSFSNVLGTVRSIIAEPAYPAPPDDGEQPPVRDAKELCEEAGVNLYIGEIIYANKTGSSGREDGLSWTREAVDIAEEQLHKLGAESKHKQAKKTCRDCLATGLENWSKMAARLAREEKEKQATTVPKSSWLGLWGDATRPEETGRWAAEENVVKERTRRAQEILDELDAPKAGFWSLFWA</sequence>
<evidence type="ECO:0000313" key="4">
    <source>
        <dbReference type="Proteomes" id="UP000193689"/>
    </source>
</evidence>
<dbReference type="STRING" id="1141098.A0A1Y2E781"/>
<keyword evidence="2" id="KW-1133">Transmembrane helix</keyword>
<dbReference type="AlphaFoldDB" id="A0A1Y2E781"/>
<dbReference type="Proteomes" id="UP000193689">
    <property type="component" value="Unassembled WGS sequence"/>
</dbReference>
<keyword evidence="2" id="KW-0812">Transmembrane</keyword>
<organism evidence="3 4">
    <name type="scientific">Pseudomassariella vexata</name>
    <dbReference type="NCBI Taxonomy" id="1141098"/>
    <lineage>
        <taxon>Eukaryota</taxon>
        <taxon>Fungi</taxon>
        <taxon>Dikarya</taxon>
        <taxon>Ascomycota</taxon>
        <taxon>Pezizomycotina</taxon>
        <taxon>Sordariomycetes</taxon>
        <taxon>Xylariomycetidae</taxon>
        <taxon>Amphisphaeriales</taxon>
        <taxon>Pseudomassariaceae</taxon>
        <taxon>Pseudomassariella</taxon>
    </lineage>
</organism>
<feature type="transmembrane region" description="Helical" evidence="2">
    <location>
        <begin position="64"/>
        <end position="91"/>
    </location>
</feature>
<dbReference type="GeneID" id="63776024"/>
<feature type="region of interest" description="Disordered" evidence="1">
    <location>
        <begin position="217"/>
        <end position="243"/>
    </location>
</feature>
<gene>
    <name evidence="3" type="ORF">BCR38DRAFT_427044</name>
</gene>
<accession>A0A1Y2E781</accession>
<proteinExistence type="predicted"/>
<evidence type="ECO:0000313" key="3">
    <source>
        <dbReference type="EMBL" id="ORY67433.1"/>
    </source>
</evidence>
<name>A0A1Y2E781_9PEZI</name>
<keyword evidence="4" id="KW-1185">Reference proteome</keyword>
<keyword evidence="2" id="KW-0472">Membrane</keyword>
<dbReference type="OrthoDB" id="5408102at2759"/>
<comment type="caution">
    <text evidence="3">The sequence shown here is derived from an EMBL/GenBank/DDBJ whole genome shotgun (WGS) entry which is preliminary data.</text>
</comment>